<organism evidence="1 2">
    <name type="scientific">Salininema proteolyticum</name>
    <dbReference type="NCBI Taxonomy" id="1607685"/>
    <lineage>
        <taxon>Bacteria</taxon>
        <taxon>Bacillati</taxon>
        <taxon>Actinomycetota</taxon>
        <taxon>Actinomycetes</taxon>
        <taxon>Glycomycetales</taxon>
        <taxon>Glycomycetaceae</taxon>
        <taxon>Salininema</taxon>
    </lineage>
</organism>
<sequence length="143" mass="14669">MTRSNRSRAVQIVVAVVLCAAVLVGGVWAAVAVLSDDVPSHSTVETTLGIALPESAVVLSADIAELSPRDSGDRGEVDFEMPASELEGFLGANGLETPTPVGDVPSGHSQASIPRSCGEIACYSGDILIKDGTARVVVRGVVR</sequence>
<proteinExistence type="predicted"/>
<protein>
    <submittedName>
        <fullName evidence="1">Uncharacterized protein</fullName>
    </submittedName>
</protein>
<evidence type="ECO:0000313" key="2">
    <source>
        <dbReference type="Proteomes" id="UP001595823"/>
    </source>
</evidence>
<name>A0ABV8U323_9ACTN</name>
<dbReference type="EMBL" id="JBHSDK010000034">
    <property type="protein sequence ID" value="MFC4337499.1"/>
    <property type="molecule type" value="Genomic_DNA"/>
</dbReference>
<comment type="caution">
    <text evidence="1">The sequence shown here is derived from an EMBL/GenBank/DDBJ whole genome shotgun (WGS) entry which is preliminary data.</text>
</comment>
<evidence type="ECO:0000313" key="1">
    <source>
        <dbReference type="EMBL" id="MFC4337499.1"/>
    </source>
</evidence>
<keyword evidence="2" id="KW-1185">Reference proteome</keyword>
<gene>
    <name evidence="1" type="ORF">ACFPET_20085</name>
</gene>
<reference evidence="2" key="1">
    <citation type="journal article" date="2019" name="Int. J. Syst. Evol. Microbiol.">
        <title>The Global Catalogue of Microorganisms (GCM) 10K type strain sequencing project: providing services to taxonomists for standard genome sequencing and annotation.</title>
        <authorList>
            <consortium name="The Broad Institute Genomics Platform"/>
            <consortium name="The Broad Institute Genome Sequencing Center for Infectious Disease"/>
            <person name="Wu L."/>
            <person name="Ma J."/>
        </authorList>
    </citation>
    <scope>NUCLEOTIDE SEQUENCE [LARGE SCALE GENOMIC DNA]</scope>
    <source>
        <strain evidence="2">IBRC-M 10908</strain>
    </source>
</reference>
<dbReference type="Proteomes" id="UP001595823">
    <property type="component" value="Unassembled WGS sequence"/>
</dbReference>
<dbReference type="RefSeq" id="WP_380624547.1">
    <property type="nucleotide sequence ID" value="NZ_JBHSDK010000034.1"/>
</dbReference>
<accession>A0ABV8U323</accession>